<dbReference type="PANTHER" id="PTHR38421">
    <property type="entry name" value="TRANSMEMBRANE PROTEIN USGS"/>
    <property type="match status" value="1"/>
</dbReference>
<reference evidence="3 4" key="1">
    <citation type="journal article" date="2024" name="Commun. Biol.">
        <title>Comparative genomic analysis of thermophilic fungi reveals convergent evolutionary adaptations and gene losses.</title>
        <authorList>
            <person name="Steindorff A.S."/>
            <person name="Aguilar-Pontes M.V."/>
            <person name="Robinson A.J."/>
            <person name="Andreopoulos B."/>
            <person name="LaButti K."/>
            <person name="Kuo A."/>
            <person name="Mondo S."/>
            <person name="Riley R."/>
            <person name="Otillar R."/>
            <person name="Haridas S."/>
            <person name="Lipzen A."/>
            <person name="Grimwood J."/>
            <person name="Schmutz J."/>
            <person name="Clum A."/>
            <person name="Reid I.D."/>
            <person name="Moisan M.C."/>
            <person name="Butler G."/>
            <person name="Nguyen T.T.M."/>
            <person name="Dewar K."/>
            <person name="Conant G."/>
            <person name="Drula E."/>
            <person name="Henrissat B."/>
            <person name="Hansel C."/>
            <person name="Singer S."/>
            <person name="Hutchinson M.I."/>
            <person name="de Vries R.P."/>
            <person name="Natvig D.O."/>
            <person name="Powell A.J."/>
            <person name="Tsang A."/>
            <person name="Grigoriev I.V."/>
        </authorList>
    </citation>
    <scope>NUCLEOTIDE SEQUENCE [LARGE SCALE GENOMIC DNA]</scope>
    <source>
        <strain evidence="3 4">ATCC 22073</strain>
    </source>
</reference>
<feature type="transmembrane region" description="Helical" evidence="2">
    <location>
        <begin position="298"/>
        <end position="323"/>
    </location>
</feature>
<proteinExistence type="predicted"/>
<keyword evidence="2" id="KW-0812">Transmembrane</keyword>
<gene>
    <name evidence="3" type="ORF">VTJ83DRAFT_2943</name>
</gene>
<evidence type="ECO:0008006" key="5">
    <source>
        <dbReference type="Google" id="ProtNLM"/>
    </source>
</evidence>
<evidence type="ECO:0000313" key="3">
    <source>
        <dbReference type="EMBL" id="KAL2268097.1"/>
    </source>
</evidence>
<keyword evidence="2" id="KW-0472">Membrane</keyword>
<dbReference type="PANTHER" id="PTHR38421:SF1">
    <property type="entry name" value="TRANSMEMBRANE PROTEIN"/>
    <property type="match status" value="1"/>
</dbReference>
<protein>
    <recommendedName>
        <fullName evidence="5">Transmembrane protein UsgS</fullName>
    </recommendedName>
</protein>
<keyword evidence="4" id="KW-1185">Reference proteome</keyword>
<dbReference type="GeneID" id="98123913"/>
<comment type="caution">
    <text evidence="3">The sequence shown here is derived from an EMBL/GenBank/DDBJ whole genome shotgun (WGS) entry which is preliminary data.</text>
</comment>
<dbReference type="Proteomes" id="UP001600064">
    <property type="component" value="Unassembled WGS sequence"/>
</dbReference>
<evidence type="ECO:0000313" key="4">
    <source>
        <dbReference type="Proteomes" id="UP001600064"/>
    </source>
</evidence>
<feature type="transmembrane region" description="Helical" evidence="2">
    <location>
        <begin position="64"/>
        <end position="97"/>
    </location>
</feature>
<name>A0ABR4DEV1_9PEZI</name>
<accession>A0ABR4DEV1</accession>
<dbReference type="EMBL" id="JAZGUE010000003">
    <property type="protein sequence ID" value="KAL2268097.1"/>
    <property type="molecule type" value="Genomic_DNA"/>
</dbReference>
<dbReference type="RefSeq" id="XP_070866824.1">
    <property type="nucleotide sequence ID" value="XM_071009269.1"/>
</dbReference>
<evidence type="ECO:0000256" key="2">
    <source>
        <dbReference type="SAM" id="Phobius"/>
    </source>
</evidence>
<feature type="region of interest" description="Disordered" evidence="1">
    <location>
        <begin position="367"/>
        <end position="390"/>
    </location>
</feature>
<feature type="transmembrane region" description="Helical" evidence="2">
    <location>
        <begin position="117"/>
        <end position="135"/>
    </location>
</feature>
<sequence length="390" mass="43771">MSPDAARSRRPRPMDKEKFKKKLTDLSHFDLNAVIRGIQLTLVGAHRALQNPNLFTSEHYKQAAVAVAAGVAIRLLIALPILAVKLLLFLLSLFFSLDRVSWDDSLVGGLTFIENHVLQAPLFFMSLMRYLTPALDDLFMASLRWVDETYVAKHRRDADPTRLRPLYYPALSLYRRGDSRAAGAPSGRPVQPLAAFLRRVLRRAALSLAVFAASYVPYLGRLVLPAASFWTFKEAAGIGPATVIFGVGTLLTRRLLVVFLQAYFSSRSLVRELLEPYFARVRFTPDEKRRWFRAREGLLFGFGLGFYVLLKLPLVGVLMYGIAEASTAYLITKVSDPPPPPAESEGFAATQTEWRNKQKFLSLSLGNLDTLHDKPPPYSEADPYPVTRQE</sequence>
<evidence type="ECO:0000256" key="1">
    <source>
        <dbReference type="SAM" id="MobiDB-lite"/>
    </source>
</evidence>
<feature type="transmembrane region" description="Helical" evidence="2">
    <location>
        <begin position="238"/>
        <end position="264"/>
    </location>
</feature>
<organism evidence="3 4">
    <name type="scientific">Remersonia thermophila</name>
    <dbReference type="NCBI Taxonomy" id="72144"/>
    <lineage>
        <taxon>Eukaryota</taxon>
        <taxon>Fungi</taxon>
        <taxon>Dikarya</taxon>
        <taxon>Ascomycota</taxon>
        <taxon>Pezizomycotina</taxon>
        <taxon>Sordariomycetes</taxon>
        <taxon>Sordariomycetidae</taxon>
        <taxon>Sordariales</taxon>
        <taxon>Sordariales incertae sedis</taxon>
        <taxon>Remersonia</taxon>
    </lineage>
</organism>
<keyword evidence="2" id="KW-1133">Transmembrane helix</keyword>